<dbReference type="Proteomes" id="UP000429523">
    <property type="component" value="Unassembled WGS sequence"/>
</dbReference>
<evidence type="ECO:0000256" key="1">
    <source>
        <dbReference type="SAM" id="MobiDB-lite"/>
    </source>
</evidence>
<dbReference type="Proteomes" id="UP000441208">
    <property type="component" value="Unassembled WGS sequence"/>
</dbReference>
<evidence type="ECO:0000313" key="6">
    <source>
        <dbReference type="Proteomes" id="UP000440732"/>
    </source>
</evidence>
<dbReference type="EMBL" id="QXFZ01000380">
    <property type="protein sequence ID" value="KAE9118703.1"/>
    <property type="molecule type" value="Genomic_DNA"/>
</dbReference>
<evidence type="ECO:0000313" key="4">
    <source>
        <dbReference type="EMBL" id="KAE9147189.1"/>
    </source>
</evidence>
<gene>
    <name evidence="4" type="ORF">PF006_g8108</name>
    <name evidence="3" type="ORF">PF007_g8836</name>
    <name evidence="2" type="ORF">PF009_g11155</name>
</gene>
<evidence type="ECO:0000313" key="2">
    <source>
        <dbReference type="EMBL" id="KAE8938987.1"/>
    </source>
</evidence>
<feature type="compositionally biased region" description="Polar residues" evidence="1">
    <location>
        <begin position="1"/>
        <end position="10"/>
    </location>
</feature>
<evidence type="ECO:0000313" key="7">
    <source>
        <dbReference type="Proteomes" id="UP000441208"/>
    </source>
</evidence>
<comment type="caution">
    <text evidence="2">The sequence shown here is derived from an EMBL/GenBank/DDBJ whole genome shotgun (WGS) entry which is preliminary data.</text>
</comment>
<name>A0A6A3F3M9_9STRA</name>
<dbReference type="EMBL" id="QXGF01000520">
    <property type="protein sequence ID" value="KAE8938987.1"/>
    <property type="molecule type" value="Genomic_DNA"/>
</dbReference>
<evidence type="ECO:0000313" key="5">
    <source>
        <dbReference type="Proteomes" id="UP000429523"/>
    </source>
</evidence>
<organism evidence="2 5">
    <name type="scientific">Phytophthora fragariae</name>
    <dbReference type="NCBI Taxonomy" id="53985"/>
    <lineage>
        <taxon>Eukaryota</taxon>
        <taxon>Sar</taxon>
        <taxon>Stramenopiles</taxon>
        <taxon>Oomycota</taxon>
        <taxon>Peronosporomycetes</taxon>
        <taxon>Peronosporales</taxon>
        <taxon>Peronosporaceae</taxon>
        <taxon>Phytophthora</taxon>
    </lineage>
</organism>
<accession>A0A6A3F3M9</accession>
<protein>
    <submittedName>
        <fullName evidence="2">Uncharacterized protein</fullName>
    </submittedName>
</protein>
<reference evidence="5 6" key="1">
    <citation type="submission" date="2018-08" db="EMBL/GenBank/DDBJ databases">
        <title>Genomic investigation of the strawberry pathogen Phytophthora fragariae indicates pathogenicity is determined by transcriptional variation in three key races.</title>
        <authorList>
            <person name="Adams T.M."/>
            <person name="Armitage A.D."/>
            <person name="Sobczyk M.K."/>
            <person name="Bates H.J."/>
            <person name="Dunwell J.M."/>
            <person name="Nellist C.F."/>
            <person name="Harrison R.J."/>
        </authorList>
    </citation>
    <scope>NUCLEOTIDE SEQUENCE [LARGE SCALE GENOMIC DNA]</scope>
    <source>
        <strain evidence="4 6">NOV-5</strain>
        <strain evidence="3 7">NOV-71</strain>
        <strain evidence="2 5">NOV-9</strain>
    </source>
</reference>
<dbReference type="Proteomes" id="UP000440732">
    <property type="component" value="Unassembled WGS sequence"/>
</dbReference>
<feature type="region of interest" description="Disordered" evidence="1">
    <location>
        <begin position="1"/>
        <end position="23"/>
    </location>
</feature>
<proteinExistence type="predicted"/>
<dbReference type="EMBL" id="QXGA01000364">
    <property type="protein sequence ID" value="KAE9147189.1"/>
    <property type="molecule type" value="Genomic_DNA"/>
</dbReference>
<evidence type="ECO:0000313" key="3">
    <source>
        <dbReference type="EMBL" id="KAE9118703.1"/>
    </source>
</evidence>
<sequence>MRVTHQGGSSRQDRQSRFPWLGASSTPRASIRACYKYMCLIGPHADCVVMVAAHGHDCCDVRRSASTQEGSPTRNEEYAAHTTFVRKHEPASDSSSSASFLVPRALVSLRSPSARVRVACAGQACCQKYQCVV</sequence>
<dbReference type="AlphaFoldDB" id="A0A6A3F3M9"/>